<name>A0A9Q1ILT8_SYNKA</name>
<gene>
    <name evidence="2" type="ORF">SKAU_G00295800</name>
</gene>
<protein>
    <submittedName>
        <fullName evidence="2">Uncharacterized protein</fullName>
    </submittedName>
</protein>
<keyword evidence="3" id="KW-1185">Reference proteome</keyword>
<sequence length="109" mass="11395">MLQKTFSTNCLSPGARLPNGLVAVDQDRAPQGWGAAALSTAPGAVQALTTVSWLPPAPERGLALITTAYGVRCWGRKGEDGMKAQKQGPTVSTSGPARARKTTARKLLH</sequence>
<feature type="compositionally biased region" description="Basic residues" evidence="1">
    <location>
        <begin position="98"/>
        <end position="109"/>
    </location>
</feature>
<evidence type="ECO:0000256" key="1">
    <source>
        <dbReference type="SAM" id="MobiDB-lite"/>
    </source>
</evidence>
<comment type="caution">
    <text evidence="2">The sequence shown here is derived from an EMBL/GenBank/DDBJ whole genome shotgun (WGS) entry which is preliminary data.</text>
</comment>
<dbReference type="Proteomes" id="UP001152622">
    <property type="component" value="Chromosome 12"/>
</dbReference>
<dbReference type="AlphaFoldDB" id="A0A9Q1ILT8"/>
<accession>A0A9Q1ILT8</accession>
<proteinExistence type="predicted"/>
<organism evidence="2 3">
    <name type="scientific">Synaphobranchus kaupii</name>
    <name type="common">Kaup's arrowtooth eel</name>
    <dbReference type="NCBI Taxonomy" id="118154"/>
    <lineage>
        <taxon>Eukaryota</taxon>
        <taxon>Metazoa</taxon>
        <taxon>Chordata</taxon>
        <taxon>Craniata</taxon>
        <taxon>Vertebrata</taxon>
        <taxon>Euteleostomi</taxon>
        <taxon>Actinopterygii</taxon>
        <taxon>Neopterygii</taxon>
        <taxon>Teleostei</taxon>
        <taxon>Anguilliformes</taxon>
        <taxon>Synaphobranchidae</taxon>
        <taxon>Synaphobranchus</taxon>
    </lineage>
</organism>
<reference evidence="2" key="1">
    <citation type="journal article" date="2023" name="Science">
        <title>Genome structures resolve the early diversification of teleost fishes.</title>
        <authorList>
            <person name="Parey E."/>
            <person name="Louis A."/>
            <person name="Montfort J."/>
            <person name="Bouchez O."/>
            <person name="Roques C."/>
            <person name="Iampietro C."/>
            <person name="Lluch J."/>
            <person name="Castinel A."/>
            <person name="Donnadieu C."/>
            <person name="Desvignes T."/>
            <person name="Floi Bucao C."/>
            <person name="Jouanno E."/>
            <person name="Wen M."/>
            <person name="Mejri S."/>
            <person name="Dirks R."/>
            <person name="Jansen H."/>
            <person name="Henkel C."/>
            <person name="Chen W.J."/>
            <person name="Zahm M."/>
            <person name="Cabau C."/>
            <person name="Klopp C."/>
            <person name="Thompson A.W."/>
            <person name="Robinson-Rechavi M."/>
            <person name="Braasch I."/>
            <person name="Lecointre G."/>
            <person name="Bobe J."/>
            <person name="Postlethwait J.H."/>
            <person name="Berthelot C."/>
            <person name="Roest Crollius H."/>
            <person name="Guiguen Y."/>
        </authorList>
    </citation>
    <scope>NUCLEOTIDE SEQUENCE</scope>
    <source>
        <strain evidence="2">WJC10195</strain>
    </source>
</reference>
<dbReference type="EMBL" id="JAINUF010000012">
    <property type="protein sequence ID" value="KAJ8345387.1"/>
    <property type="molecule type" value="Genomic_DNA"/>
</dbReference>
<feature type="region of interest" description="Disordered" evidence="1">
    <location>
        <begin position="79"/>
        <end position="109"/>
    </location>
</feature>
<evidence type="ECO:0000313" key="3">
    <source>
        <dbReference type="Proteomes" id="UP001152622"/>
    </source>
</evidence>
<evidence type="ECO:0000313" key="2">
    <source>
        <dbReference type="EMBL" id="KAJ8345387.1"/>
    </source>
</evidence>